<organism evidence="5 6">
    <name type="scientific">Schaalia cardiffensis F0333</name>
    <dbReference type="NCBI Taxonomy" id="888050"/>
    <lineage>
        <taxon>Bacteria</taxon>
        <taxon>Bacillati</taxon>
        <taxon>Actinomycetota</taxon>
        <taxon>Actinomycetes</taxon>
        <taxon>Actinomycetales</taxon>
        <taxon>Actinomycetaceae</taxon>
        <taxon>Schaalia</taxon>
    </lineage>
</organism>
<dbReference type="SUPFAM" id="SSF46785">
    <property type="entry name" value="Winged helix' DNA-binding domain"/>
    <property type="match status" value="1"/>
</dbReference>
<evidence type="ECO:0000313" key="5">
    <source>
        <dbReference type="EMBL" id="ENO17999.1"/>
    </source>
</evidence>
<keyword evidence="6" id="KW-1185">Reference proteome</keyword>
<dbReference type="InterPro" id="IPR036390">
    <property type="entry name" value="WH_DNA-bd_sf"/>
</dbReference>
<dbReference type="PRINTS" id="PR00035">
    <property type="entry name" value="HTHGNTR"/>
</dbReference>
<dbReference type="PANTHER" id="PTHR43537:SF5">
    <property type="entry name" value="UXU OPERON TRANSCRIPTIONAL REGULATOR"/>
    <property type="match status" value="1"/>
</dbReference>
<dbReference type="Proteomes" id="UP000013015">
    <property type="component" value="Unassembled WGS sequence"/>
</dbReference>
<reference evidence="5 6" key="1">
    <citation type="submission" date="2013-03" db="EMBL/GenBank/DDBJ databases">
        <title>Reference genome for the Human Microbiome Project.</title>
        <authorList>
            <person name="Aqrawi P."/>
            <person name="Ayvaz T."/>
            <person name="Bess C."/>
            <person name="Blankenburg K."/>
            <person name="Coyle M."/>
            <person name="Deng J."/>
            <person name="Forbes L."/>
            <person name="Fowler G."/>
            <person name="Francisco L."/>
            <person name="Fu Q."/>
            <person name="Gibbs R."/>
            <person name="Gross S."/>
            <person name="Gubbala S."/>
            <person name="Hale W."/>
            <person name="Hemphill L."/>
            <person name="Highlander S."/>
            <person name="Hirani K."/>
            <person name="Jackson L."/>
            <person name="Jakkamsetti A."/>
            <person name="Javaid M."/>
            <person name="Jayaseelan J.C."/>
            <person name="Jiang H."/>
            <person name="Joshi V."/>
            <person name="Korchina V."/>
            <person name="Kovar C."/>
            <person name="Lara F."/>
            <person name="Lee S."/>
            <person name="Liu Y."/>
            <person name="Mata R."/>
            <person name="Mathew T."/>
            <person name="Munidasa M."/>
            <person name="Muzny D."/>
            <person name="Nazareth L."/>
            <person name="Ngo R."/>
            <person name="Nguyen L."/>
            <person name="Nguyen N."/>
            <person name="Okwuonu G."/>
            <person name="Ongeri F."/>
            <person name="Palculict T."/>
            <person name="Patil S."/>
            <person name="Petrosino J."/>
            <person name="Pham C."/>
            <person name="Pham P."/>
            <person name="Pu L.-L."/>
            <person name="Qin X."/>
            <person name="Qu J."/>
            <person name="Reid J."/>
            <person name="Ross M."/>
            <person name="Ruth R."/>
            <person name="Saada N."/>
            <person name="San Lucas F."/>
            <person name="Santibanez J."/>
            <person name="Shang Y."/>
            <person name="Simmons D."/>
            <person name="Song X.-Z."/>
            <person name="Tang L.-Y."/>
            <person name="Thornton R."/>
            <person name="Warren J."/>
            <person name="Weissenberger G."/>
            <person name="Wilczek-Boney K."/>
            <person name="Worley K."/>
            <person name="Youmans B."/>
            <person name="Zhang J."/>
            <person name="Zhang L."/>
            <person name="Zhao Z."/>
            <person name="Zhou C."/>
            <person name="Zhu D."/>
            <person name="Zhu Y."/>
        </authorList>
    </citation>
    <scope>NUCLEOTIDE SEQUENCE [LARGE SCALE GENOMIC DNA]</scope>
    <source>
        <strain evidence="5 6">F0333</strain>
    </source>
</reference>
<dbReference type="PROSITE" id="PS50949">
    <property type="entry name" value="HTH_GNTR"/>
    <property type="match status" value="1"/>
</dbReference>
<feature type="domain" description="HTH gntR-type" evidence="4">
    <location>
        <begin position="30"/>
        <end position="98"/>
    </location>
</feature>
<dbReference type="GO" id="GO:0003700">
    <property type="term" value="F:DNA-binding transcription factor activity"/>
    <property type="evidence" value="ECO:0007669"/>
    <property type="project" value="InterPro"/>
</dbReference>
<proteinExistence type="predicted"/>
<name>N6WCP1_9ACTO</name>
<dbReference type="HOGENOM" id="CLU_017584_9_3_11"/>
<dbReference type="STRING" id="888050.HMPREF9004_1271"/>
<protein>
    <submittedName>
        <fullName evidence="5">GntR family transcriptional regulator</fullName>
    </submittedName>
</protein>
<dbReference type="EMBL" id="AQHZ01000021">
    <property type="protein sequence ID" value="ENO17999.1"/>
    <property type="molecule type" value="Genomic_DNA"/>
</dbReference>
<keyword evidence="2" id="KW-0238">DNA-binding</keyword>
<dbReference type="GO" id="GO:0003677">
    <property type="term" value="F:DNA binding"/>
    <property type="evidence" value="ECO:0007669"/>
    <property type="project" value="UniProtKB-KW"/>
</dbReference>
<evidence type="ECO:0000313" key="6">
    <source>
        <dbReference type="Proteomes" id="UP000013015"/>
    </source>
</evidence>
<keyword evidence="3" id="KW-0804">Transcription</keyword>
<dbReference type="SMART" id="SM00895">
    <property type="entry name" value="FCD"/>
    <property type="match status" value="1"/>
</dbReference>
<evidence type="ECO:0000259" key="4">
    <source>
        <dbReference type="PROSITE" id="PS50949"/>
    </source>
</evidence>
<dbReference type="AlphaFoldDB" id="N6WCP1"/>
<dbReference type="Pfam" id="PF00392">
    <property type="entry name" value="GntR"/>
    <property type="match status" value="1"/>
</dbReference>
<comment type="caution">
    <text evidence="5">The sequence shown here is derived from an EMBL/GenBank/DDBJ whole genome shotgun (WGS) entry which is preliminary data.</text>
</comment>
<dbReference type="InterPro" id="IPR011711">
    <property type="entry name" value="GntR_C"/>
</dbReference>
<dbReference type="Pfam" id="PF07729">
    <property type="entry name" value="FCD"/>
    <property type="match status" value="1"/>
</dbReference>
<dbReference type="SUPFAM" id="SSF48008">
    <property type="entry name" value="GntR ligand-binding domain-like"/>
    <property type="match status" value="1"/>
</dbReference>
<dbReference type="Gene3D" id="1.10.10.10">
    <property type="entry name" value="Winged helix-like DNA-binding domain superfamily/Winged helix DNA-binding domain"/>
    <property type="match status" value="1"/>
</dbReference>
<dbReference type="eggNOG" id="COG2186">
    <property type="taxonomic scope" value="Bacteria"/>
</dbReference>
<dbReference type="InterPro" id="IPR036388">
    <property type="entry name" value="WH-like_DNA-bd_sf"/>
</dbReference>
<dbReference type="InterPro" id="IPR000524">
    <property type="entry name" value="Tscrpt_reg_HTH_GntR"/>
</dbReference>
<dbReference type="CDD" id="cd07377">
    <property type="entry name" value="WHTH_GntR"/>
    <property type="match status" value="1"/>
</dbReference>
<dbReference type="RefSeq" id="WP_005963466.1">
    <property type="nucleotide sequence ID" value="NZ_CP040505.1"/>
</dbReference>
<evidence type="ECO:0000256" key="2">
    <source>
        <dbReference type="ARBA" id="ARBA00023125"/>
    </source>
</evidence>
<dbReference type="InterPro" id="IPR008920">
    <property type="entry name" value="TF_FadR/GntR_C"/>
</dbReference>
<sequence>MLSDNSLQVGLANLAGSKTLQNDKDASTSSNRSTMTMDSIKAYILAHGLTPGSPLPTEAALCAELGVSRSSVREAMRRLEALDIVRSQRGSGSYVGDMSMRPLVETLVLRSALDVKGGTSSLSEVIAIRKALDLGIGAELVAAMKGTKNPELEKLVTSMREHAEAGETYYDDDIAFHSTLIKQLHNTMLEQLISAMWLIHQTVTPSLHPADHEAMLLTARAHGDILRACEEGDLEGYAAAVEFHYAPLSKLISDSE</sequence>
<accession>N6WCP1</accession>
<evidence type="ECO:0000256" key="1">
    <source>
        <dbReference type="ARBA" id="ARBA00023015"/>
    </source>
</evidence>
<dbReference type="SMART" id="SM00345">
    <property type="entry name" value="HTH_GNTR"/>
    <property type="match status" value="1"/>
</dbReference>
<dbReference type="PANTHER" id="PTHR43537">
    <property type="entry name" value="TRANSCRIPTIONAL REGULATOR, GNTR FAMILY"/>
    <property type="match status" value="1"/>
</dbReference>
<gene>
    <name evidence="5" type="ORF">HMPREF9004_1271</name>
</gene>
<dbReference type="Gene3D" id="1.20.120.530">
    <property type="entry name" value="GntR ligand-binding domain-like"/>
    <property type="match status" value="1"/>
</dbReference>
<keyword evidence="1" id="KW-0805">Transcription regulation</keyword>
<evidence type="ECO:0000256" key="3">
    <source>
        <dbReference type="ARBA" id="ARBA00023163"/>
    </source>
</evidence>
<dbReference type="PATRIC" id="fig|888050.3.peg.1212"/>